<dbReference type="InterPro" id="IPR000825">
    <property type="entry name" value="SUF_FeS_clus_asmbl_SufBD_core"/>
</dbReference>
<dbReference type="AlphaFoldDB" id="A0A6J6BNK6"/>
<dbReference type="SUPFAM" id="SSF101960">
    <property type="entry name" value="Stabilizer of iron transporter SufD"/>
    <property type="match status" value="1"/>
</dbReference>
<reference evidence="2" key="1">
    <citation type="submission" date="2020-05" db="EMBL/GenBank/DDBJ databases">
        <authorList>
            <person name="Chiriac C."/>
            <person name="Salcher M."/>
            <person name="Ghai R."/>
            <person name="Kavagutti S V."/>
        </authorList>
    </citation>
    <scope>NUCLEOTIDE SEQUENCE</scope>
</reference>
<dbReference type="GO" id="GO:0016226">
    <property type="term" value="P:iron-sulfur cluster assembly"/>
    <property type="evidence" value="ECO:0007669"/>
    <property type="project" value="InterPro"/>
</dbReference>
<organism evidence="2">
    <name type="scientific">freshwater metagenome</name>
    <dbReference type="NCBI Taxonomy" id="449393"/>
    <lineage>
        <taxon>unclassified sequences</taxon>
        <taxon>metagenomes</taxon>
        <taxon>ecological metagenomes</taxon>
    </lineage>
</organism>
<dbReference type="NCBIfam" id="TIGR01981">
    <property type="entry name" value="sufD"/>
    <property type="match status" value="1"/>
</dbReference>
<dbReference type="Pfam" id="PF01458">
    <property type="entry name" value="SUFBD_core"/>
    <property type="match status" value="1"/>
</dbReference>
<dbReference type="PANTHER" id="PTHR43575">
    <property type="entry name" value="PROTEIN ABCI7, CHLOROPLASTIC"/>
    <property type="match status" value="1"/>
</dbReference>
<accession>A0A6J6BNK6</accession>
<dbReference type="EMBL" id="CAEZSR010000005">
    <property type="protein sequence ID" value="CAB4540710.1"/>
    <property type="molecule type" value="Genomic_DNA"/>
</dbReference>
<evidence type="ECO:0000313" key="2">
    <source>
        <dbReference type="EMBL" id="CAB4540710.1"/>
    </source>
</evidence>
<name>A0A6J6BNK6_9ZZZZ</name>
<protein>
    <submittedName>
        <fullName evidence="2">Unannotated protein</fullName>
    </submittedName>
</protein>
<dbReference type="InterPro" id="IPR011542">
    <property type="entry name" value="SUF_FeS_clus_asmbl_SufD"/>
</dbReference>
<gene>
    <name evidence="2" type="ORF">UFOPK1493_00273</name>
</gene>
<dbReference type="InterPro" id="IPR037284">
    <property type="entry name" value="SUF_FeS_clus_asmbl_SufBD_sf"/>
</dbReference>
<dbReference type="PANTHER" id="PTHR43575:SF1">
    <property type="entry name" value="PROTEIN ABCI7, CHLOROPLASTIC"/>
    <property type="match status" value="1"/>
</dbReference>
<dbReference type="InterPro" id="IPR055346">
    <property type="entry name" value="Fe-S_cluster_assembly_SufBD"/>
</dbReference>
<feature type="domain" description="SUF system FeS cluster assembly SufBD core" evidence="1">
    <location>
        <begin position="119"/>
        <end position="351"/>
    </location>
</feature>
<evidence type="ECO:0000259" key="1">
    <source>
        <dbReference type="Pfam" id="PF01458"/>
    </source>
</evidence>
<sequence length="381" mass="41312">MPVFSPDAVRASAPPDLDRRLAAAERAAAAAMPSAEEEVWRYSRIGELDLESFVPGRARTTVDAPTGVQVAHGGELGERIDDGDAVDLFHELNRAFMDAVVLSVPRGRVVEQPVVVTHRIDAAGTAVFPRLIIDAAEDSELTVVEQFVSPDGLVALVVPRLEVDVAPAARLKYLGVNMLGSSTWSIAHQRALGARDSTTLLATVALGGDYARVRTEARVTGQGASTRQIALYYADDTQMHDFRTLQDHAAPRTHSDLLFKGAVQDHAKSVYTGLIKIRHDAKGSQAFQTNRNLTLSSGAWAESVPNLDIETNDVKCSHASTVGPIDEEQRFYLESRGIPPEIAERLVVLGFFDEVLEQLPVGPLAAQLREQVGAKLRRRAS</sequence>
<proteinExistence type="predicted"/>